<proteinExistence type="predicted"/>
<evidence type="ECO:0000313" key="2">
    <source>
        <dbReference type="EMBL" id="KMM65444.1"/>
    </source>
</evidence>
<reference evidence="3" key="3">
    <citation type="journal article" date="2010" name="Genome Res.">
        <title>Population genomic sequencing of Coccidioides fungi reveals recent hybridization and transposon control.</title>
        <authorList>
            <person name="Neafsey D.E."/>
            <person name="Barker B.M."/>
            <person name="Sharpton T.J."/>
            <person name="Stajich J.E."/>
            <person name="Park D.J."/>
            <person name="Whiston E."/>
            <person name="Hung C.-Y."/>
            <person name="McMahan C."/>
            <person name="White J."/>
            <person name="Sykes S."/>
            <person name="Heiman D."/>
            <person name="Young S."/>
            <person name="Zeng Q."/>
            <person name="Abouelleil A."/>
            <person name="Aftuck L."/>
            <person name="Bessette D."/>
            <person name="Brown A."/>
            <person name="FitzGerald M."/>
            <person name="Lui A."/>
            <person name="Macdonald J.P."/>
            <person name="Priest M."/>
            <person name="Orbach M.J."/>
            <person name="Galgiani J.N."/>
            <person name="Kirkland T.N."/>
            <person name="Cole G.T."/>
            <person name="Birren B.W."/>
            <person name="Henn M.R."/>
            <person name="Taylor J.W."/>
            <person name="Rounsley S.D."/>
        </authorList>
    </citation>
    <scope>NUCLEOTIDE SEQUENCE [LARGE SCALE GENOMIC DNA]</scope>
    <source>
        <strain evidence="3">RMSCC 3488</strain>
    </source>
</reference>
<dbReference type="Pfam" id="PF00583">
    <property type="entry name" value="Acetyltransf_1"/>
    <property type="match status" value="1"/>
</dbReference>
<dbReference type="PANTHER" id="PTHR42791:SF16">
    <property type="entry name" value="N-ACETYLTRANSFERASE DOMAIN-CONTAINING PROTEIN"/>
    <property type="match status" value="1"/>
</dbReference>
<dbReference type="OrthoDB" id="2744543at2759"/>
<dbReference type="PANTHER" id="PTHR42791">
    <property type="entry name" value="GNAT FAMILY ACETYLTRANSFERASE"/>
    <property type="match status" value="1"/>
</dbReference>
<dbReference type="InterPro" id="IPR016181">
    <property type="entry name" value="Acyl_CoA_acyltransferase"/>
</dbReference>
<dbReference type="EMBL" id="DS268109">
    <property type="protein sequence ID" value="KMM65444.1"/>
    <property type="molecule type" value="Genomic_DNA"/>
</dbReference>
<dbReference type="PROSITE" id="PS51186">
    <property type="entry name" value="GNAT"/>
    <property type="match status" value="1"/>
</dbReference>
<feature type="domain" description="N-acetyltransferase" evidence="1">
    <location>
        <begin position="153"/>
        <end position="231"/>
    </location>
</feature>
<reference evidence="2 3" key="1">
    <citation type="submission" date="2007-06" db="EMBL/GenBank/DDBJ databases">
        <title>The Genome Sequence of Coccidioides posadasii RMSCC_3488.</title>
        <authorList>
            <consortium name="Coccidioides Genome Resources Consortium"/>
            <consortium name="The Broad Institute Genome Sequencing Platform"/>
            <person name="Henn M.R."/>
            <person name="Sykes S."/>
            <person name="Young S."/>
            <person name="Jaffe D."/>
            <person name="Berlin A."/>
            <person name="Alvarez P."/>
            <person name="Butler J."/>
            <person name="Gnerre S."/>
            <person name="Grabherr M."/>
            <person name="Mauceli E."/>
            <person name="Brockman W."/>
            <person name="Kodira C."/>
            <person name="Alvarado L."/>
            <person name="Zeng Q."/>
            <person name="Crawford M."/>
            <person name="Antoine C."/>
            <person name="Devon K."/>
            <person name="Galgiani J."/>
            <person name="Orsborn K."/>
            <person name="Lewis M.L."/>
            <person name="Nusbaum C."/>
            <person name="Galagan J."/>
            <person name="Birren B."/>
        </authorList>
    </citation>
    <scope>NUCLEOTIDE SEQUENCE [LARGE SCALE GENOMIC DNA]</scope>
    <source>
        <strain evidence="2 3">RMSCC 3488</strain>
    </source>
</reference>
<protein>
    <recommendedName>
        <fullName evidence="1">N-acetyltransferase domain-containing protein</fullName>
    </recommendedName>
</protein>
<dbReference type="SUPFAM" id="SSF55729">
    <property type="entry name" value="Acyl-CoA N-acyltransferases (Nat)"/>
    <property type="match status" value="1"/>
</dbReference>
<dbReference type="GO" id="GO:0016747">
    <property type="term" value="F:acyltransferase activity, transferring groups other than amino-acyl groups"/>
    <property type="evidence" value="ECO:0007669"/>
    <property type="project" value="InterPro"/>
</dbReference>
<dbReference type="InterPro" id="IPR052523">
    <property type="entry name" value="Trichothecene_AcTrans"/>
</dbReference>
<dbReference type="InterPro" id="IPR000182">
    <property type="entry name" value="GNAT_dom"/>
</dbReference>
<sequence length="248" mass="28227">MPIRLARYSDTPTIGSIFAAGFYDEEVVGVILHPYRDQFPQDFVAHWYHRCRERFWDHSMVYLVSYETDPASGKEVLTGAAEWKRQGLGWEKVWGLWGWWDPRRLIRPVFAFMNFLANTFFPNRAAAKPPNMTPTTFAPTTIPFVNHILSFPSYRNNCWALSCLAVLPQYQNRGYGRELAAWGVAKAKKEGILASVVASKGKERFYQRCGFSELVGWLTDGKENPLKKLGVQGGAILFTPPSPGLEEE</sequence>
<organism evidence="2 3">
    <name type="scientific">Coccidioides posadasii RMSCC 3488</name>
    <dbReference type="NCBI Taxonomy" id="454284"/>
    <lineage>
        <taxon>Eukaryota</taxon>
        <taxon>Fungi</taxon>
        <taxon>Dikarya</taxon>
        <taxon>Ascomycota</taxon>
        <taxon>Pezizomycotina</taxon>
        <taxon>Eurotiomycetes</taxon>
        <taxon>Eurotiomycetidae</taxon>
        <taxon>Onygenales</taxon>
        <taxon>Onygenaceae</taxon>
        <taxon>Coccidioides</taxon>
    </lineage>
</organism>
<reference evidence="3" key="2">
    <citation type="journal article" date="2009" name="Genome Res.">
        <title>Comparative genomic analyses of the human fungal pathogens Coccidioides and their relatives.</title>
        <authorList>
            <person name="Sharpton T.J."/>
            <person name="Stajich J.E."/>
            <person name="Rounsley S.D."/>
            <person name="Gardner M.J."/>
            <person name="Wortman J.R."/>
            <person name="Jordar V.S."/>
            <person name="Maiti R."/>
            <person name="Kodira C.D."/>
            <person name="Neafsey D.E."/>
            <person name="Zeng Q."/>
            <person name="Hung C.-Y."/>
            <person name="McMahan C."/>
            <person name="Muszewska A."/>
            <person name="Grynberg M."/>
            <person name="Mandel M.A."/>
            <person name="Kellner E.M."/>
            <person name="Barker B.M."/>
            <person name="Galgiani J.N."/>
            <person name="Orbach M.J."/>
            <person name="Kirkland T.N."/>
            <person name="Cole G.T."/>
            <person name="Henn M.R."/>
            <person name="Birren B.W."/>
            <person name="Taylor J.W."/>
        </authorList>
    </citation>
    <scope>NUCLEOTIDE SEQUENCE [LARGE SCALE GENOMIC DNA]</scope>
    <source>
        <strain evidence="3">RMSCC 3488</strain>
    </source>
</reference>
<dbReference type="Gene3D" id="3.40.630.30">
    <property type="match status" value="1"/>
</dbReference>
<dbReference type="AlphaFoldDB" id="A0A0J6F902"/>
<gene>
    <name evidence="2" type="ORF">CPAG_01795</name>
</gene>
<dbReference type="VEuPathDB" id="FungiDB:CPAG_01795"/>
<name>A0A0J6F902_COCPO</name>
<evidence type="ECO:0000313" key="3">
    <source>
        <dbReference type="Proteomes" id="UP000054567"/>
    </source>
</evidence>
<evidence type="ECO:0000259" key="1">
    <source>
        <dbReference type="PROSITE" id="PS51186"/>
    </source>
</evidence>
<accession>A0A0J6F902</accession>
<dbReference type="CDD" id="cd04301">
    <property type="entry name" value="NAT_SF"/>
    <property type="match status" value="1"/>
</dbReference>
<dbReference type="Proteomes" id="UP000054567">
    <property type="component" value="Unassembled WGS sequence"/>
</dbReference>